<protein>
    <submittedName>
        <fullName evidence="2">Uncharacterized protein</fullName>
    </submittedName>
</protein>
<keyword evidence="5" id="KW-1185">Reference proteome</keyword>
<reference evidence="3" key="2">
    <citation type="submission" date="2015-10" db="EMBL/GenBank/DDBJ databases">
        <title>Improved Draft Genome Sequence of Clostridium pasteurianum Strain ATCC 6013 (DSM 525) Using a Hybrid Next-Generation Sequencing Approach.</title>
        <authorList>
            <person name="Pyne M.E."/>
            <person name="Utturkar S.M."/>
            <person name="Brown S.D."/>
            <person name="Moo-Young M."/>
            <person name="Chung D.A."/>
            <person name="Chou P.C."/>
        </authorList>
    </citation>
    <scope>NUCLEOTIDE SEQUENCE</scope>
    <source>
        <strain evidence="3">ATCC 6013</strain>
    </source>
</reference>
<gene>
    <name evidence="2" type="ORF">CLPA_c24060</name>
    <name evidence="3" type="ORF">CP6013_00773</name>
</gene>
<dbReference type="EMBL" id="JPGY02000001">
    <property type="protein sequence ID" value="KRU11526.1"/>
    <property type="molecule type" value="Genomic_DNA"/>
</dbReference>
<reference evidence="2 5" key="1">
    <citation type="journal article" date="2015" name="Genome Announc.">
        <title>Complete Genome Sequence of the Nitrogen-Fixing and Solvent-Producing Clostridium pasteurianum DSM 525.</title>
        <authorList>
            <person name="Poehlein A."/>
            <person name="Grosse-Honebrink A."/>
            <person name="Zhang Y."/>
            <person name="Minton N.P."/>
            <person name="Daniel R."/>
        </authorList>
    </citation>
    <scope>NUCLEOTIDE SEQUENCE [LARGE SCALE GENOMIC DNA]</scope>
    <source>
        <strain evidence="2">DSM 525</strain>
        <strain evidence="5">DSM 525 / ATCC 6013</strain>
    </source>
</reference>
<dbReference type="RefSeq" id="WP_003441244.1">
    <property type="nucleotide sequence ID" value="NZ_ANZB01000002.1"/>
</dbReference>
<feature type="coiled-coil region" evidence="1">
    <location>
        <begin position="580"/>
        <end position="607"/>
    </location>
</feature>
<name>A0A0H3J3H6_CLOPA</name>
<dbReference type="KEGG" id="cpat:CLPA_c24060"/>
<evidence type="ECO:0000313" key="2">
    <source>
        <dbReference type="EMBL" id="AJA52464.1"/>
    </source>
</evidence>
<evidence type="ECO:0000313" key="5">
    <source>
        <dbReference type="Proteomes" id="UP000030905"/>
    </source>
</evidence>
<reference evidence="3 4" key="3">
    <citation type="journal article" name="Genome Announc.">
        <title>Improved Draft Genome Sequence of Clostridium pasteurianum Strain ATCC 6013 (DSM 525) Using a Hybrid Next-Generation Sequencing Approach.</title>
        <authorList>
            <person name="Pyne M.E."/>
            <person name="Utturkar S."/>
            <person name="Brown S.D."/>
            <person name="Moo-Young M."/>
            <person name="Chung D.A."/>
            <person name="Chou C.P."/>
        </authorList>
    </citation>
    <scope>NUCLEOTIDE SEQUENCE [LARGE SCALE GENOMIC DNA]</scope>
    <source>
        <strain evidence="3 4">ATCC 6013</strain>
    </source>
</reference>
<dbReference type="KEGG" id="cpae:CPAST_c24060"/>
<dbReference type="GeneID" id="93074549"/>
<proteinExistence type="predicted"/>
<evidence type="ECO:0000313" key="4">
    <source>
        <dbReference type="Proteomes" id="UP000028042"/>
    </source>
</evidence>
<dbReference type="EMBL" id="CP009268">
    <property type="protein sequence ID" value="AJA52464.1"/>
    <property type="molecule type" value="Genomic_DNA"/>
</dbReference>
<keyword evidence="1" id="KW-0175">Coiled coil</keyword>
<accession>A0A0H3J3H6</accession>
<dbReference type="PATRIC" id="fig|1262449.3.peg.584"/>
<evidence type="ECO:0000313" key="3">
    <source>
        <dbReference type="EMBL" id="KRU11526.1"/>
    </source>
</evidence>
<dbReference type="AlphaFoldDB" id="A0A0H3J3H6"/>
<sequence length="1161" mass="137317">MDNIDKSLDIKKLEKKYKKSYIVFLLKKTWGIGKIKKNLSTLNRDNEYKKEIFPTPFPKTIDDLNSDSYLTENLSLDIQLNWASNIIYIFRKEINVFLKLKKQFEYNLIIGNLKKSLNILDKIYEKFGLSYWYIENKLLVLQYVYGYEEQRDFYNEMISPIDRNFISNIIIEQVDKKIYKSFSYNQIKKFFEKEIKPAKDASKYKEIVEYIIFKINPFYSEEEFSWGEILAFESKSSIIDYYLTTLRILKFTVTKNNYSKINVSGIINVIKLLTNSIDDENLKSLYSISNFKHNYYKESYSNSKMILQLIDSYTIGDYKKCIKLCNVLLENEILSAEVLELYPKCIIKLNMELPKLFEGSFLDNYLKARISLELKDSSIEDSINILKKLSLSVSYTILGEYVHSYIQREYNNSKELKMSSFNLIGYLNYNYINPLLIEFINEDEHKKYINELYLSYPNSITIKMYKTIYENNIEELKKIQLPKDRYLKYYSKILINQGKYKDAIIILKKLEIVCSSIDLNEITKWLLECYLDLNMIEVSLEIIVLYSLKNNSLYYNFSFTRILNKIDLNIKEHLNLAIFYDLYIKNIEDVEEINNDLQEKLFDAYEDYLDSQNCNKPSELLKESLNEKSIYFLNNICSISLISKSTVFEDMAEVEDERINLCNFLIKNDLNNYDKYLTEISYLSEKRLLRKSLIEVENNKIAVDVVKIKNAVEKTMKDNYYRYISNCNKSVTNIEYVVEKITKDVYDREIIGHIPKDDNIRLIFSLILSLRDHFISNTNYGLDGNLSLEIRHGKIISQLRRPFEQYHLITAKDKNTQKYTINKYWLKKYSDFTEKDKIIISEKLNAFSEKIDSYFYRVKDIWIQISTESNENGGVFNFSFSIDTLEAMLQKINKNTEFDEFLDYVFEVLWRKTDNNLVAMRKKITVDLNDFINNECINLLKELNNVSPESKYKCSELKNSINSAKTASQYNLETIANWFNISDVMEGKPFFIGHALNVALEMLKSMHPNIQILCDENIDEEIILPRRTLKNYVNIFFILLENTISHRDVNQNEIYTKINVFLQNKNVIGISFINKSKCYNRSTIDCNNLTEINESLKKTVSTEIIKKEGGTGFLKIRKIITIDLNSTVEKIYLFYNIDSMFEADIRFITGDIVYEDIDRRR</sequence>
<dbReference type="eggNOG" id="ENOG502ZI2X">
    <property type="taxonomic scope" value="Bacteria"/>
</dbReference>
<organism evidence="2 5">
    <name type="scientific">Clostridium pasteurianum DSM 525 = ATCC 6013</name>
    <dbReference type="NCBI Taxonomy" id="1262449"/>
    <lineage>
        <taxon>Bacteria</taxon>
        <taxon>Bacillati</taxon>
        <taxon>Bacillota</taxon>
        <taxon>Clostridia</taxon>
        <taxon>Eubacteriales</taxon>
        <taxon>Clostridiaceae</taxon>
        <taxon>Clostridium</taxon>
    </lineage>
</organism>
<dbReference type="Proteomes" id="UP000030905">
    <property type="component" value="Chromosome"/>
</dbReference>
<dbReference type="Proteomes" id="UP000028042">
    <property type="component" value="Unassembled WGS sequence"/>
</dbReference>
<evidence type="ECO:0000256" key="1">
    <source>
        <dbReference type="SAM" id="Coils"/>
    </source>
</evidence>